<keyword evidence="2" id="KW-0378">Hydrolase</keyword>
<feature type="active site" description="4-aspartylphosphate intermediate" evidence="6">
    <location>
        <position position="804"/>
    </location>
</feature>
<feature type="region of interest" description="Disordered" evidence="8">
    <location>
        <begin position="369"/>
        <end position="426"/>
    </location>
</feature>
<feature type="compositionally biased region" description="Acidic residues" evidence="8">
    <location>
        <begin position="259"/>
        <end position="287"/>
    </location>
</feature>
<feature type="region of interest" description="Disordered" evidence="8">
    <location>
        <begin position="570"/>
        <end position="639"/>
    </location>
</feature>
<feature type="region of interest" description="Disordered" evidence="8">
    <location>
        <begin position="701"/>
        <end position="735"/>
    </location>
</feature>
<accession>A0A8S4AII4</accession>
<feature type="compositionally biased region" description="Acidic residues" evidence="8">
    <location>
        <begin position="596"/>
        <end position="605"/>
    </location>
</feature>
<dbReference type="EC" id="3.1.3.16" evidence="1"/>
<feature type="compositionally biased region" description="Acidic residues" evidence="8">
    <location>
        <begin position="504"/>
        <end position="517"/>
    </location>
</feature>
<reference evidence="10" key="1">
    <citation type="submission" date="2021-05" db="EMBL/GenBank/DDBJ databases">
        <authorList>
            <person name="Tigano A."/>
        </authorList>
    </citation>
    <scope>NUCLEOTIDE SEQUENCE</scope>
</reference>
<evidence type="ECO:0000256" key="6">
    <source>
        <dbReference type="PIRSR" id="PIRSR640078-1"/>
    </source>
</evidence>
<evidence type="ECO:0000256" key="4">
    <source>
        <dbReference type="ARBA" id="ARBA00047761"/>
    </source>
</evidence>
<feature type="active site" description="Proton donor" evidence="6">
    <location>
        <position position="806"/>
    </location>
</feature>
<comment type="caution">
    <text evidence="10">The sequence shown here is derived from an EMBL/GenBank/DDBJ whole genome shotgun (WGS) entry which is preliminary data.</text>
</comment>
<feature type="compositionally biased region" description="Acidic residues" evidence="8">
    <location>
        <begin position="324"/>
        <end position="334"/>
    </location>
</feature>
<organism evidence="10 11">
    <name type="scientific">Menidia menidia</name>
    <name type="common">Atlantic silverside</name>
    <dbReference type="NCBI Taxonomy" id="238744"/>
    <lineage>
        <taxon>Eukaryota</taxon>
        <taxon>Metazoa</taxon>
        <taxon>Chordata</taxon>
        <taxon>Craniata</taxon>
        <taxon>Vertebrata</taxon>
        <taxon>Euteleostomi</taxon>
        <taxon>Actinopterygii</taxon>
        <taxon>Neopterygii</taxon>
        <taxon>Teleostei</taxon>
        <taxon>Neoteleostei</taxon>
        <taxon>Acanthomorphata</taxon>
        <taxon>Ovalentaria</taxon>
        <taxon>Atherinomorphae</taxon>
        <taxon>Atheriniformes</taxon>
        <taxon>Atherinopsidae</taxon>
        <taxon>Menidiinae</taxon>
        <taxon>Menidia</taxon>
    </lineage>
</organism>
<proteinExistence type="predicted"/>
<dbReference type="SFLD" id="SFLDS00003">
    <property type="entry name" value="Haloacid_Dehalogenase"/>
    <property type="match status" value="1"/>
</dbReference>
<dbReference type="EMBL" id="CAJRST010001113">
    <property type="protein sequence ID" value="CAG5865942.1"/>
    <property type="molecule type" value="Genomic_DNA"/>
</dbReference>
<dbReference type="InterPro" id="IPR023214">
    <property type="entry name" value="HAD_sf"/>
</dbReference>
<dbReference type="AlphaFoldDB" id="A0A8S4AII4"/>
<name>A0A8S4AII4_9TELE</name>
<dbReference type="PROSITE" id="PS50969">
    <property type="entry name" value="FCP1"/>
    <property type="match status" value="1"/>
</dbReference>
<feature type="region of interest" description="Disordered" evidence="8">
    <location>
        <begin position="480"/>
        <end position="537"/>
    </location>
</feature>
<evidence type="ECO:0000256" key="7">
    <source>
        <dbReference type="PIRSR" id="PIRSR640078-3"/>
    </source>
</evidence>
<dbReference type="InterPro" id="IPR050365">
    <property type="entry name" value="TIM50"/>
</dbReference>
<dbReference type="SMART" id="SM00577">
    <property type="entry name" value="CPDc"/>
    <property type="match status" value="1"/>
</dbReference>
<evidence type="ECO:0000256" key="2">
    <source>
        <dbReference type="ARBA" id="ARBA00022801"/>
    </source>
</evidence>
<evidence type="ECO:0000256" key="3">
    <source>
        <dbReference type="ARBA" id="ARBA00022912"/>
    </source>
</evidence>
<sequence length="969" mass="108174">MYLENSEQREGELSAEVFLAEQCAIPKLTEAAGFSSPLSQSAELGIKVLVEYTEQTVREEMEPALLFVEPGKLNLNLAETCTFCVRHAESAEQQSASHGFFDSVQILDDCNSAGLSRPFVKCAQHCECFKPCESSEYCANHSLASERSLCCEHCPEQLQLFPQCKSTDESSDCEPEELEVDFSGLGQCGMSCFIPKCVDHLQLQQYERLGEQCDSSDSEEDTSSNGPSSLTQFISGSVNSLDGAASLCEYDEAQAQPEYTDEDYDVDEDDESYEAEPNETEFSDEEDTPALIDLEENVDFEDDFGESIPYAEENSQASTSDIAENVDDCEDEAAEPCNSENGAEFCAEEDGFSECSSVESKSFKTCLDDSFPSDPFSDSSEESDKGAQEDSSDEQMQWESFEGDEEEAQQSDLNQSTEEKKNPPPVDVVIEHYFDLFDREDCHGHMFAQKRSYISCFDGGDIHDHLFLEEETQKRNTKTVHKLGDGNEEANTQETDPCSKDAPEVSDEEDLSQEEECCDSKGPPDDCSVKSESCSTGDEEEFLAFYPGSSDDAEDDGADYSFDVNISDDYDEEPEFVPYSSEEERVFPPSAREMSVEDDAYEDEVSMNNESLGEVASSGEETDKNAGCEENDKDEPELSHFLSCSEKEPYWALIDSQESDGYCEPGVEDYYAYEIKSLQSSGKRALNQFILGGDSKLPPFSGRTYDLSSLREATGQTAESEEESDSKETSKDLRPPVDVIHSVVSKHANDGTQSRDSEEEQSDDESLELCECEYCIPKAAQVPAEPLLSEMKTQDAGKICVVIDLDETLVHSSFKPLNNADFIIPVEIEGTLHQVYVLKRPHVDEFLQRMGELFECVLFTASLSKYADPVSDLLDKWGAFRSRLFREACVFHKGNYVKDLSRLGRDLNKVLIIDNSPASYIFHPENAVPVVSWFDDMSDTELLDLIPFFERLSKEDDIYDGLQKHKTSS</sequence>
<dbReference type="GO" id="GO:0008420">
    <property type="term" value="F:RNA polymerase II CTD heptapeptide repeat phosphatase activity"/>
    <property type="evidence" value="ECO:0007669"/>
    <property type="project" value="InterPro"/>
</dbReference>
<feature type="domain" description="FCP1 homology" evidence="9">
    <location>
        <begin position="794"/>
        <end position="952"/>
    </location>
</feature>
<feature type="compositionally biased region" description="Polar residues" evidence="8">
    <location>
        <begin position="225"/>
        <end position="235"/>
    </location>
</feature>
<comment type="catalytic activity">
    <reaction evidence="5">
        <text>O-phospho-L-threonyl-[protein] + H2O = L-threonyl-[protein] + phosphate</text>
        <dbReference type="Rhea" id="RHEA:47004"/>
        <dbReference type="Rhea" id="RHEA-COMP:11060"/>
        <dbReference type="Rhea" id="RHEA-COMP:11605"/>
        <dbReference type="ChEBI" id="CHEBI:15377"/>
        <dbReference type="ChEBI" id="CHEBI:30013"/>
        <dbReference type="ChEBI" id="CHEBI:43474"/>
        <dbReference type="ChEBI" id="CHEBI:61977"/>
        <dbReference type="EC" id="3.1.3.16"/>
    </reaction>
</comment>
<dbReference type="SFLD" id="SFLDG01124">
    <property type="entry name" value="C0.1:_RNA_Pol_CTD_Phosphatase"/>
    <property type="match status" value="1"/>
</dbReference>
<evidence type="ECO:0000313" key="10">
    <source>
        <dbReference type="EMBL" id="CAG5865942.1"/>
    </source>
</evidence>
<evidence type="ECO:0000256" key="5">
    <source>
        <dbReference type="ARBA" id="ARBA00048336"/>
    </source>
</evidence>
<dbReference type="InterPro" id="IPR040078">
    <property type="entry name" value="RNA_Pol_CTD_Phosphatase"/>
</dbReference>
<dbReference type="FunFam" id="3.40.50.1000:FF:000013">
    <property type="entry name" value="Carboxy-terminal domain RNA polymerase II polypeptide A small"/>
    <property type="match status" value="1"/>
</dbReference>
<feature type="compositionally biased region" description="Basic and acidic residues" evidence="8">
    <location>
        <begin position="518"/>
        <end position="529"/>
    </location>
</feature>
<feature type="site" description="Transition state stabilizer" evidence="7">
    <location>
        <position position="860"/>
    </location>
</feature>
<feature type="site" description="Transition state stabilizer" evidence="7">
    <location>
        <position position="898"/>
    </location>
</feature>
<evidence type="ECO:0000259" key="9">
    <source>
        <dbReference type="PROSITE" id="PS50969"/>
    </source>
</evidence>
<feature type="compositionally biased region" description="Low complexity" evidence="8">
    <location>
        <begin position="369"/>
        <end position="378"/>
    </location>
</feature>
<dbReference type="InterPro" id="IPR036412">
    <property type="entry name" value="HAD-like_sf"/>
</dbReference>
<evidence type="ECO:0000256" key="1">
    <source>
        <dbReference type="ARBA" id="ARBA00013081"/>
    </source>
</evidence>
<feature type="compositionally biased region" description="Polar residues" evidence="8">
    <location>
        <begin position="313"/>
        <end position="322"/>
    </location>
</feature>
<dbReference type="NCBIfam" id="TIGR02251">
    <property type="entry name" value="HIF-SF_euk"/>
    <property type="match status" value="1"/>
</dbReference>
<keyword evidence="3" id="KW-0904">Protein phosphatase</keyword>
<dbReference type="InterPro" id="IPR004274">
    <property type="entry name" value="FCP1_dom"/>
</dbReference>
<dbReference type="OrthoDB" id="277011at2759"/>
<dbReference type="Gene3D" id="3.40.50.1000">
    <property type="entry name" value="HAD superfamily/HAD-like"/>
    <property type="match status" value="1"/>
</dbReference>
<evidence type="ECO:0000313" key="11">
    <source>
        <dbReference type="Proteomes" id="UP000677803"/>
    </source>
</evidence>
<protein>
    <recommendedName>
        <fullName evidence="1">protein-serine/threonine phosphatase</fullName>
        <ecNumber evidence="1">3.1.3.16</ecNumber>
    </recommendedName>
</protein>
<feature type="region of interest" description="Disordered" evidence="8">
    <location>
        <begin position="305"/>
        <end position="340"/>
    </location>
</feature>
<keyword evidence="11" id="KW-1185">Reference proteome</keyword>
<dbReference type="Pfam" id="PF03031">
    <property type="entry name" value="NIF"/>
    <property type="match status" value="1"/>
</dbReference>
<gene>
    <name evidence="10" type="ORF">MMEN_LOCUS2584</name>
</gene>
<dbReference type="CDD" id="cd07521">
    <property type="entry name" value="HAD_FCP1-like"/>
    <property type="match status" value="1"/>
</dbReference>
<feature type="region of interest" description="Disordered" evidence="8">
    <location>
        <begin position="211"/>
        <end position="235"/>
    </location>
</feature>
<feature type="region of interest" description="Disordered" evidence="8">
    <location>
        <begin position="253"/>
        <end position="287"/>
    </location>
</feature>
<evidence type="ECO:0000256" key="8">
    <source>
        <dbReference type="SAM" id="MobiDB-lite"/>
    </source>
</evidence>
<dbReference type="Proteomes" id="UP000677803">
    <property type="component" value="Unassembled WGS sequence"/>
</dbReference>
<dbReference type="SUPFAM" id="SSF56784">
    <property type="entry name" value="HAD-like"/>
    <property type="match status" value="1"/>
</dbReference>
<comment type="catalytic activity">
    <reaction evidence="4">
        <text>O-phospho-L-seryl-[protein] + H2O = L-seryl-[protein] + phosphate</text>
        <dbReference type="Rhea" id="RHEA:20629"/>
        <dbReference type="Rhea" id="RHEA-COMP:9863"/>
        <dbReference type="Rhea" id="RHEA-COMP:11604"/>
        <dbReference type="ChEBI" id="CHEBI:15377"/>
        <dbReference type="ChEBI" id="CHEBI:29999"/>
        <dbReference type="ChEBI" id="CHEBI:43474"/>
        <dbReference type="ChEBI" id="CHEBI:83421"/>
        <dbReference type="EC" id="3.1.3.16"/>
    </reaction>
</comment>
<dbReference type="InterPro" id="IPR011948">
    <property type="entry name" value="Dullard_phosphatase"/>
</dbReference>
<feature type="compositionally biased region" description="Basic and acidic residues" evidence="8">
    <location>
        <begin position="726"/>
        <end position="735"/>
    </location>
</feature>
<dbReference type="PANTHER" id="PTHR12210">
    <property type="entry name" value="DULLARD PROTEIN PHOSPHATASE"/>
    <property type="match status" value="1"/>
</dbReference>